<dbReference type="Gramene" id="Jr07_01810_p1">
    <property type="protein sequence ID" value="cds.Jr07_01810_p1"/>
    <property type="gene ID" value="Jr07_01810"/>
</dbReference>
<evidence type="ECO:0000256" key="4">
    <source>
        <dbReference type="ARBA" id="ARBA00022679"/>
    </source>
</evidence>
<accession>A0A6P9EZM1</accession>
<dbReference type="RefSeq" id="XP_035548016.1">
    <property type="nucleotide sequence ID" value="XM_035692123.1"/>
</dbReference>
<feature type="region of interest" description="Disordered" evidence="10">
    <location>
        <begin position="384"/>
        <end position="416"/>
    </location>
</feature>
<organism evidence="12 14">
    <name type="scientific">Juglans regia</name>
    <name type="common">English walnut</name>
    <dbReference type="NCBI Taxonomy" id="51240"/>
    <lineage>
        <taxon>Eukaryota</taxon>
        <taxon>Viridiplantae</taxon>
        <taxon>Streptophyta</taxon>
        <taxon>Embryophyta</taxon>
        <taxon>Tracheophyta</taxon>
        <taxon>Spermatophyta</taxon>
        <taxon>Magnoliopsida</taxon>
        <taxon>eudicotyledons</taxon>
        <taxon>Gunneridae</taxon>
        <taxon>Pentapetalae</taxon>
        <taxon>rosids</taxon>
        <taxon>fabids</taxon>
        <taxon>Fagales</taxon>
        <taxon>Juglandaceae</taxon>
        <taxon>Juglans</taxon>
    </lineage>
</organism>
<evidence type="ECO:0000313" key="13">
    <source>
        <dbReference type="RefSeq" id="XP_035548016.1"/>
    </source>
</evidence>
<reference evidence="13 14" key="1">
    <citation type="submission" date="2025-04" db="UniProtKB">
        <authorList>
            <consortium name="RefSeq"/>
        </authorList>
    </citation>
    <scope>IDENTIFICATION</scope>
    <source>
        <tissue evidence="13 14">Leaves</tissue>
    </source>
</reference>
<dbReference type="SUPFAM" id="SSF57850">
    <property type="entry name" value="RING/U-box"/>
    <property type="match status" value="1"/>
</dbReference>
<dbReference type="Pfam" id="PF13639">
    <property type="entry name" value="zf-RING_2"/>
    <property type="match status" value="1"/>
</dbReference>
<evidence type="ECO:0000256" key="9">
    <source>
        <dbReference type="PROSITE-ProRule" id="PRU00175"/>
    </source>
</evidence>
<keyword evidence="7" id="KW-0833">Ubl conjugation pathway</keyword>
<dbReference type="Proteomes" id="UP000235220">
    <property type="component" value="Chromosome 7"/>
</dbReference>
<gene>
    <name evidence="13 14" type="primary">LOC109009066</name>
</gene>
<dbReference type="OrthoDB" id="8062037at2759"/>
<dbReference type="GeneID" id="109009066"/>
<proteinExistence type="predicted"/>
<evidence type="ECO:0000256" key="2">
    <source>
        <dbReference type="ARBA" id="ARBA00004906"/>
    </source>
</evidence>
<feature type="domain" description="RING-type" evidence="11">
    <location>
        <begin position="661"/>
        <end position="702"/>
    </location>
</feature>
<name>A0A6P9EZM1_JUGRE</name>
<protein>
    <recommendedName>
        <fullName evidence="3">RING-type E3 ubiquitin transferase</fullName>
        <ecNumber evidence="3">2.3.2.27</ecNumber>
    </recommendedName>
</protein>
<dbReference type="SMART" id="SM00184">
    <property type="entry name" value="RING"/>
    <property type="match status" value="1"/>
</dbReference>
<dbReference type="AlphaFoldDB" id="A0A6P9EZM1"/>
<dbReference type="FunFam" id="3.30.40.10:FF:000309">
    <property type="entry name" value="E3 ubiquitin-protein ligase MBR2"/>
    <property type="match status" value="1"/>
</dbReference>
<dbReference type="PANTHER" id="PTHR22937:SF199">
    <property type="entry name" value="RING-TYPE E3 UBIQUITIN TRANSFERASE"/>
    <property type="match status" value="1"/>
</dbReference>
<dbReference type="GO" id="GO:0043161">
    <property type="term" value="P:proteasome-mediated ubiquitin-dependent protein catabolic process"/>
    <property type="evidence" value="ECO:0007669"/>
    <property type="project" value="UniProtKB-ARBA"/>
</dbReference>
<dbReference type="Gene3D" id="3.30.40.10">
    <property type="entry name" value="Zinc/RING finger domain, C3HC4 (zinc finger)"/>
    <property type="match status" value="1"/>
</dbReference>
<sequence>MNGQGGSSNSFPETFRVDHGPNVNNPGFLQNNGVPTNSAVDFGPTVISWIGQSSSFVNTHNQVNPEELLGGHRWLSSIGPPDGTGQAFEVSHSKPNIAPFQENVNAISIDGQVTNRTSILHGSSSGGHNMDFNALHEIGNSDANQDMGAGLSLRLFNPDGLEAKQNPPASNSSIRVMISSGIAGYELEENDGREGLSSDGRRISCKRRAPEDAPGLLYLGESSSTGQESGNSEWQAVLTQEKVNSSLNISTLSTPLSVSHPDQLGDRIGVGMMGAVSRMHQTSSGAGEVECSQRNIRPRRAANPQDVIQLSMLPSGATRNSYLQSPIQTNMFSPFAQFPNSSLAETLLVTGTAPVQAFSQVQDDLQNLQPSPWYDLTWSRAGGSSLPHDSTPDHAVNGGSTLQQEQNSRNTLLVPETDRENVALYPTTFNFVNGNSNSPGNISSSSQDGTLSCGHFISAPTRVSEPNMTELYGQRFSDFINRSMTAFSGFECRGWGTYCPLHARTSAAAREMDLSVRGGIVRPFQVYQTSGWMISPERQDGGHPENPFALESIVATQWTNRLISEVRDAVALVRRGGTLQIEDVLVMDPSVLYDISEDDEVEVPDDMHFDVDSMSYEQLLALGEHVGDVCIGLSEEAIVANLRQQKYKPLVMGSPVKDESCCICLEEYISGDDLGKLDCGHNFHFTCIKQWLVQKNCCPICKMKALADRDRGN</sequence>
<keyword evidence="5" id="KW-0479">Metal-binding</keyword>
<dbReference type="PROSITE" id="PS50089">
    <property type="entry name" value="ZF_RING_2"/>
    <property type="match status" value="1"/>
</dbReference>
<keyword evidence="4" id="KW-0808">Transferase</keyword>
<dbReference type="RefSeq" id="XP_035548017.1">
    <property type="nucleotide sequence ID" value="XM_035692124.1"/>
</dbReference>
<evidence type="ECO:0000256" key="3">
    <source>
        <dbReference type="ARBA" id="ARBA00012483"/>
    </source>
</evidence>
<evidence type="ECO:0000256" key="10">
    <source>
        <dbReference type="SAM" id="MobiDB-lite"/>
    </source>
</evidence>
<dbReference type="EC" id="2.3.2.27" evidence="3"/>
<evidence type="ECO:0000313" key="14">
    <source>
        <dbReference type="RefSeq" id="XP_035548017.1"/>
    </source>
</evidence>
<dbReference type="InterPro" id="IPR001841">
    <property type="entry name" value="Znf_RING"/>
</dbReference>
<evidence type="ECO:0000256" key="8">
    <source>
        <dbReference type="ARBA" id="ARBA00022833"/>
    </source>
</evidence>
<comment type="pathway">
    <text evidence="2">Protein modification; protein ubiquitination.</text>
</comment>
<keyword evidence="12" id="KW-1185">Reference proteome</keyword>
<keyword evidence="6 9" id="KW-0863">Zinc-finger</keyword>
<evidence type="ECO:0000256" key="5">
    <source>
        <dbReference type="ARBA" id="ARBA00022723"/>
    </source>
</evidence>
<evidence type="ECO:0000256" key="1">
    <source>
        <dbReference type="ARBA" id="ARBA00000900"/>
    </source>
</evidence>
<keyword evidence="8" id="KW-0862">Zinc</keyword>
<dbReference type="GO" id="GO:0008270">
    <property type="term" value="F:zinc ion binding"/>
    <property type="evidence" value="ECO:0007669"/>
    <property type="project" value="UniProtKB-KW"/>
</dbReference>
<dbReference type="GO" id="GO:0061630">
    <property type="term" value="F:ubiquitin protein ligase activity"/>
    <property type="evidence" value="ECO:0000318"/>
    <property type="project" value="GO_Central"/>
</dbReference>
<comment type="catalytic activity">
    <reaction evidence="1">
        <text>S-ubiquitinyl-[E2 ubiquitin-conjugating enzyme]-L-cysteine + [acceptor protein]-L-lysine = [E2 ubiquitin-conjugating enzyme]-L-cysteine + N(6)-ubiquitinyl-[acceptor protein]-L-lysine.</text>
        <dbReference type="EC" id="2.3.2.27"/>
    </reaction>
</comment>
<dbReference type="GO" id="GO:0010228">
    <property type="term" value="P:vegetative to reproductive phase transition of meristem"/>
    <property type="evidence" value="ECO:0007669"/>
    <property type="project" value="UniProtKB-ARBA"/>
</dbReference>
<feature type="compositionally biased region" description="Polar residues" evidence="10">
    <location>
        <begin position="398"/>
        <end position="411"/>
    </location>
</feature>
<dbReference type="InterPro" id="IPR045191">
    <property type="entry name" value="MBR1/2-like"/>
</dbReference>
<dbReference type="PANTHER" id="PTHR22937">
    <property type="entry name" value="E3 UBIQUITIN-PROTEIN LIGASE RNF165"/>
    <property type="match status" value="1"/>
</dbReference>
<dbReference type="InterPro" id="IPR013083">
    <property type="entry name" value="Znf_RING/FYVE/PHD"/>
</dbReference>
<evidence type="ECO:0000259" key="11">
    <source>
        <dbReference type="PROSITE" id="PS50089"/>
    </source>
</evidence>
<dbReference type="KEGG" id="jre:109009066"/>
<evidence type="ECO:0000256" key="6">
    <source>
        <dbReference type="ARBA" id="ARBA00022771"/>
    </source>
</evidence>
<evidence type="ECO:0000256" key="7">
    <source>
        <dbReference type="ARBA" id="ARBA00022786"/>
    </source>
</evidence>
<evidence type="ECO:0000313" key="12">
    <source>
        <dbReference type="Proteomes" id="UP000235220"/>
    </source>
</evidence>